<evidence type="ECO:0000259" key="2">
    <source>
        <dbReference type="SMART" id="SM00954"/>
    </source>
</evidence>
<sequence length="504" mass="57489">MLIENFIVGHRCSSHCNYPVCPKQFLIRVQTAPADQRTRAQYLHNFAVLPYLAGNMAVAIVEDFMESYERQFDFWARLAHLAEKQCRRALNDNGIPAIISSRAKRPDRLRDKLLKRVEEKDYKDHKDILNDVVDLAGVRVALYFPSQESQVASLLRGLFVLKKLITIPPSTTGKNDIQLALITSGHNAYTYTNQFSGYRATHLRVKLRPDGMAMEEQNRYCSSMIEIQVASLLMHAWSEVEHDLAYKTLNGDISDDEIRMLDGINGLVRTGEVMLSQLRASMEARVSQSTKPFANPFELGAFIQSCAHTHFGDNKGDICYRRMGSLSSLLYVITHLERNTPQKLGALIKAFYSAGILATNYSVVQLILCYIFNTVYDQRKSKAMSSPYFWPLLNDTFQEATETEKLRAVLRILTYASAEKVSAEKDEGIEDIDFPDDYERLREEGLILSLEKDLREFHEKEAEIFESVNRLWKWFAEHQQPHVCVSLGIGRAKQGNRASPNKVS</sequence>
<dbReference type="Gene3D" id="3.30.460.10">
    <property type="entry name" value="Beta Polymerase, domain 2"/>
    <property type="match status" value="1"/>
</dbReference>
<dbReference type="STRING" id="1245745.A0A0A2VP60"/>
<dbReference type="InterPro" id="IPR007685">
    <property type="entry name" value="RelA_SpoT"/>
</dbReference>
<dbReference type="InterPro" id="IPR043519">
    <property type="entry name" value="NT_sf"/>
</dbReference>
<name>A0A0A2VP60_BEABA</name>
<feature type="domain" description="RelA/SpoT" evidence="2">
    <location>
        <begin position="101"/>
        <end position="252"/>
    </location>
</feature>
<proteinExistence type="predicted"/>
<dbReference type="HOGENOM" id="CLU_045995_0_0_1"/>
<evidence type="ECO:0000256" key="1">
    <source>
        <dbReference type="SAM" id="Phobius"/>
    </source>
</evidence>
<dbReference type="EMBL" id="ANFO01001450">
    <property type="protein sequence ID" value="KGQ02609.1"/>
    <property type="molecule type" value="Genomic_DNA"/>
</dbReference>
<keyword evidence="1" id="KW-0472">Membrane</keyword>
<dbReference type="PANTHER" id="PTHR41773:SF1">
    <property type="entry name" value="RELA_SPOT DOMAIN-CONTAINING PROTEIN"/>
    <property type="match status" value="1"/>
</dbReference>
<protein>
    <recommendedName>
        <fullName evidence="2">RelA/SpoT domain-containing protein</fullName>
    </recommendedName>
</protein>
<reference evidence="3 4" key="1">
    <citation type="submission" date="2012-10" db="EMBL/GenBank/DDBJ databases">
        <title>Genome sequencing and analysis of entomopathogenic fungi Beauveria bassiana D1-5.</title>
        <authorList>
            <person name="Li Q."/>
            <person name="Wang L."/>
            <person name="Zhang Z."/>
            <person name="Wang Q."/>
            <person name="Ren J."/>
            <person name="Wang M."/>
            <person name="Xu W."/>
            <person name="Wang J."/>
            <person name="Lu Y."/>
            <person name="Du Q."/>
            <person name="Sun Z."/>
        </authorList>
    </citation>
    <scope>NUCLEOTIDE SEQUENCE [LARGE SCALE GENOMIC DNA]</scope>
    <source>
        <strain evidence="3 4">D1-5</strain>
    </source>
</reference>
<dbReference type="Proteomes" id="UP000030106">
    <property type="component" value="Unassembled WGS sequence"/>
</dbReference>
<accession>A0A0A2VP60</accession>
<organism evidence="3 4">
    <name type="scientific">Beauveria bassiana D1-5</name>
    <dbReference type="NCBI Taxonomy" id="1245745"/>
    <lineage>
        <taxon>Eukaryota</taxon>
        <taxon>Fungi</taxon>
        <taxon>Dikarya</taxon>
        <taxon>Ascomycota</taxon>
        <taxon>Pezizomycotina</taxon>
        <taxon>Sordariomycetes</taxon>
        <taxon>Hypocreomycetidae</taxon>
        <taxon>Hypocreales</taxon>
        <taxon>Cordycipitaceae</taxon>
        <taxon>Beauveria</taxon>
    </lineage>
</organism>
<dbReference type="Pfam" id="PF04607">
    <property type="entry name" value="RelA_SpoT"/>
    <property type="match status" value="1"/>
</dbReference>
<feature type="transmembrane region" description="Helical" evidence="1">
    <location>
        <begin position="350"/>
        <end position="372"/>
    </location>
</feature>
<dbReference type="SMART" id="SM00954">
    <property type="entry name" value="RelA_SpoT"/>
    <property type="match status" value="1"/>
</dbReference>
<dbReference type="CDD" id="cd05399">
    <property type="entry name" value="NT_Rel-Spo_like"/>
    <property type="match status" value="1"/>
</dbReference>
<evidence type="ECO:0000313" key="4">
    <source>
        <dbReference type="Proteomes" id="UP000030106"/>
    </source>
</evidence>
<gene>
    <name evidence="3" type="ORF">BBAD15_g12179</name>
</gene>
<dbReference type="AlphaFoldDB" id="A0A0A2VP60"/>
<keyword evidence="1" id="KW-0812">Transmembrane</keyword>
<evidence type="ECO:0000313" key="3">
    <source>
        <dbReference type="EMBL" id="KGQ02609.1"/>
    </source>
</evidence>
<keyword evidence="1" id="KW-1133">Transmembrane helix</keyword>
<dbReference type="PANTHER" id="PTHR41773">
    <property type="entry name" value="GTP PYROPHOSPHATASE-RELATED"/>
    <property type="match status" value="1"/>
</dbReference>
<comment type="caution">
    <text evidence="3">The sequence shown here is derived from an EMBL/GenBank/DDBJ whole genome shotgun (WGS) entry which is preliminary data.</text>
</comment>
<dbReference type="GO" id="GO:0015969">
    <property type="term" value="P:guanosine tetraphosphate metabolic process"/>
    <property type="evidence" value="ECO:0007669"/>
    <property type="project" value="InterPro"/>
</dbReference>
<dbReference type="SUPFAM" id="SSF81301">
    <property type="entry name" value="Nucleotidyltransferase"/>
    <property type="match status" value="1"/>
</dbReference>